<keyword evidence="2" id="KW-1133">Transmembrane helix</keyword>
<evidence type="ECO:0000256" key="2">
    <source>
        <dbReference type="SAM" id="Phobius"/>
    </source>
</evidence>
<dbReference type="AlphaFoldDB" id="A0AAD2CFH8"/>
<evidence type="ECO:0000313" key="3">
    <source>
        <dbReference type="EMBL" id="CAJ1930769.1"/>
    </source>
</evidence>
<accession>A0AAD2CFH8</accession>
<evidence type="ECO:0000313" key="4">
    <source>
        <dbReference type="Proteomes" id="UP001295423"/>
    </source>
</evidence>
<evidence type="ECO:0000256" key="1">
    <source>
        <dbReference type="SAM" id="MobiDB-lite"/>
    </source>
</evidence>
<keyword evidence="4" id="KW-1185">Reference proteome</keyword>
<dbReference type="SUPFAM" id="SSF82171">
    <property type="entry name" value="DPP6 N-terminal domain-like"/>
    <property type="match status" value="1"/>
</dbReference>
<reference evidence="3" key="1">
    <citation type="submission" date="2023-08" db="EMBL/GenBank/DDBJ databases">
        <authorList>
            <person name="Audoor S."/>
            <person name="Bilcke G."/>
        </authorList>
    </citation>
    <scope>NUCLEOTIDE SEQUENCE</scope>
</reference>
<gene>
    <name evidence="3" type="ORF">CYCCA115_LOCUS2078</name>
</gene>
<dbReference type="Proteomes" id="UP001295423">
    <property type="component" value="Unassembled WGS sequence"/>
</dbReference>
<feature type="region of interest" description="Disordered" evidence="1">
    <location>
        <begin position="117"/>
        <end position="143"/>
    </location>
</feature>
<feature type="region of interest" description="Disordered" evidence="1">
    <location>
        <begin position="324"/>
        <end position="431"/>
    </location>
</feature>
<organism evidence="3 4">
    <name type="scientific">Cylindrotheca closterium</name>
    <dbReference type="NCBI Taxonomy" id="2856"/>
    <lineage>
        <taxon>Eukaryota</taxon>
        <taxon>Sar</taxon>
        <taxon>Stramenopiles</taxon>
        <taxon>Ochrophyta</taxon>
        <taxon>Bacillariophyta</taxon>
        <taxon>Bacillariophyceae</taxon>
        <taxon>Bacillariophycidae</taxon>
        <taxon>Bacillariales</taxon>
        <taxon>Bacillariaceae</taxon>
        <taxon>Cylindrotheca</taxon>
    </lineage>
</organism>
<feature type="compositionally biased region" description="Polar residues" evidence="1">
    <location>
        <begin position="375"/>
        <end position="391"/>
    </location>
</feature>
<name>A0AAD2CFH8_9STRA</name>
<feature type="transmembrane region" description="Helical" evidence="2">
    <location>
        <begin position="438"/>
        <end position="461"/>
    </location>
</feature>
<comment type="caution">
    <text evidence="3">The sequence shown here is derived from an EMBL/GenBank/DDBJ whole genome shotgun (WGS) entry which is preliminary data.</text>
</comment>
<keyword evidence="2" id="KW-0812">Transmembrane</keyword>
<protein>
    <submittedName>
        <fullName evidence="3">Uncharacterized protein</fullName>
    </submittedName>
</protein>
<dbReference type="EMBL" id="CAKOGP040000113">
    <property type="protein sequence ID" value="CAJ1930769.1"/>
    <property type="molecule type" value="Genomic_DNA"/>
</dbReference>
<proteinExistence type="predicted"/>
<keyword evidence="2" id="KW-0472">Membrane</keyword>
<sequence>MSLQTPTMQVYPFHNEDSDIEDAGIIDLHRSDSSVYSEQPEPWVCKNCSYVNVDGRNIFCAMCGAKNENKFRDEANAADSMDSVSEYGLVNSDVRLLGNNSGEEGFRSFQRALSVPALNLSGQRPGMEDDDSDGEAQPLKPSTGQSAYLYRQGAASNGLEFIPNTPQSDDSSVMNGSVCSSVATQASMSSTMANSVASSTAMTGSVASSTATPRMSNKKHLASAMLSSDRQMQSDISVASSAVTEKASNRLPMSVPLDTTDEEINAPWDVYGDRAHDGNIQTLKSMPTNPDITQPRMIKSGIYSIDEEQNAIVPPFMRALSMPMRPQESDALSTISEPQKPIRTKDWDPLPAESVDLESNPISVRHRKESESSHYTESTAGRTSTMSSYNDEPSPKSDDPQTIMMPRATVVPLRQNRSPEGGNDEDRRDEVNEKERRVAMYLFGAGSLVVLISFVLMVTLIPSNTQNADFNLPSFAFTTPPSGPDMVVGNSSANFVQTQIPSPAPTQSPVLTAPPTTTVPTEDNGAFLLGELEGVEDSRRIGHSVSLGGIDGDVVAFVGAGTVGISKFDTRHGNWSSIETIDSLESIIPETAKVSLSTEMDRLALAYNGKLEVHEYSASNVEWIRRLVLYDGLAEFTITHTVLSMAGDGMFVAFLQPDLGLQMIDVRTWTSYPVSTTPNLAILQVEVSLNGKIMAVLTENGVELKVPDPSGVWGDLVEPVTDVKRATAIALSGNGETLVVTSRTQTVVYSLNAGDDATSTFTITQGGIALSIDYDGQLLGMGMSNDMLNADQTFTTVSLYRRSTGEQPPTFEYEFLEDIQLGDTSGASLSLLTTKSTVENSTKIAVGAPLDGRKQQGSVRLYQVQHFSIK</sequence>